<keyword evidence="3" id="KW-1185">Reference proteome</keyword>
<dbReference type="EMBL" id="CM017637">
    <property type="protein sequence ID" value="TYJ45837.1"/>
    <property type="molecule type" value="Genomic_DNA"/>
</dbReference>
<protein>
    <submittedName>
        <fullName evidence="2">Uncharacterized protein</fullName>
    </submittedName>
</protein>
<organism evidence="2 3">
    <name type="scientific">Gossypium mustelinum</name>
    <name type="common">Cotton</name>
    <name type="synonym">Gossypium caicoense</name>
    <dbReference type="NCBI Taxonomy" id="34275"/>
    <lineage>
        <taxon>Eukaryota</taxon>
        <taxon>Viridiplantae</taxon>
        <taxon>Streptophyta</taxon>
        <taxon>Embryophyta</taxon>
        <taxon>Tracheophyta</taxon>
        <taxon>Spermatophyta</taxon>
        <taxon>Magnoliopsida</taxon>
        <taxon>eudicotyledons</taxon>
        <taxon>Gunneridae</taxon>
        <taxon>Pentapetalae</taxon>
        <taxon>rosids</taxon>
        <taxon>malvids</taxon>
        <taxon>Malvales</taxon>
        <taxon>Malvaceae</taxon>
        <taxon>Malvoideae</taxon>
        <taxon>Gossypium</taxon>
    </lineage>
</organism>
<dbReference type="Proteomes" id="UP000323597">
    <property type="component" value="Chromosome A02"/>
</dbReference>
<reference evidence="2 3" key="1">
    <citation type="submission" date="2019-07" db="EMBL/GenBank/DDBJ databases">
        <title>WGS assembly of Gossypium mustelinum.</title>
        <authorList>
            <person name="Chen Z.J."/>
            <person name="Sreedasyam A."/>
            <person name="Ando A."/>
            <person name="Song Q."/>
            <person name="De L."/>
            <person name="Hulse-Kemp A."/>
            <person name="Ding M."/>
            <person name="Ye W."/>
            <person name="Kirkbride R."/>
            <person name="Jenkins J."/>
            <person name="Plott C."/>
            <person name="Lovell J."/>
            <person name="Lin Y.-M."/>
            <person name="Vaughn R."/>
            <person name="Liu B."/>
            <person name="Li W."/>
            <person name="Simpson S."/>
            <person name="Scheffler B."/>
            <person name="Saski C."/>
            <person name="Grover C."/>
            <person name="Hu G."/>
            <person name="Conover J."/>
            <person name="Carlson J."/>
            <person name="Shu S."/>
            <person name="Boston L."/>
            <person name="Williams M."/>
            <person name="Peterson D."/>
            <person name="Mcgee K."/>
            <person name="Jones D."/>
            <person name="Wendel J."/>
            <person name="Stelly D."/>
            <person name="Grimwood J."/>
            <person name="Schmutz J."/>
        </authorList>
    </citation>
    <scope>NUCLEOTIDE SEQUENCE [LARGE SCALE GENOMIC DNA]</scope>
    <source>
        <strain evidence="2">1408120.09</strain>
    </source>
</reference>
<proteinExistence type="predicted"/>
<feature type="transmembrane region" description="Helical" evidence="1">
    <location>
        <begin position="35"/>
        <end position="55"/>
    </location>
</feature>
<evidence type="ECO:0000256" key="1">
    <source>
        <dbReference type="SAM" id="Phobius"/>
    </source>
</evidence>
<sequence>MWARVEGGRVCALTRLEPRICAFAPGMEYLCGRSLLLVPRCNLLLFAFDLLYFLLDYP</sequence>
<evidence type="ECO:0000313" key="3">
    <source>
        <dbReference type="Proteomes" id="UP000323597"/>
    </source>
</evidence>
<keyword evidence="1" id="KW-0472">Membrane</keyword>
<accession>A0A5D3A2W1</accession>
<keyword evidence="1" id="KW-0812">Transmembrane</keyword>
<evidence type="ECO:0000313" key="2">
    <source>
        <dbReference type="EMBL" id="TYJ45837.1"/>
    </source>
</evidence>
<keyword evidence="1" id="KW-1133">Transmembrane helix</keyword>
<dbReference type="AlphaFoldDB" id="A0A5D3A2W1"/>
<name>A0A5D3A2W1_GOSMU</name>
<gene>
    <name evidence="2" type="ORF">E1A91_A02G083000v1</name>
</gene>